<feature type="transmembrane region" description="Helical" evidence="2">
    <location>
        <begin position="222"/>
        <end position="241"/>
    </location>
</feature>
<dbReference type="InterPro" id="IPR001623">
    <property type="entry name" value="DnaJ_domain"/>
</dbReference>
<dbReference type="PROSITE" id="PS50076">
    <property type="entry name" value="DNAJ_2"/>
    <property type="match status" value="1"/>
</dbReference>
<evidence type="ECO:0000256" key="1">
    <source>
        <dbReference type="SAM" id="MobiDB-lite"/>
    </source>
</evidence>
<keyword evidence="2" id="KW-0812">Transmembrane</keyword>
<feature type="compositionally biased region" description="Gly residues" evidence="1">
    <location>
        <begin position="103"/>
        <end position="114"/>
    </location>
</feature>
<dbReference type="AlphaFoldDB" id="I6NE70"/>
<dbReference type="InParanoid" id="I6NE70"/>
<dbReference type="InterPro" id="IPR036869">
    <property type="entry name" value="J_dom_sf"/>
</dbReference>
<dbReference type="Gene3D" id="1.10.287.110">
    <property type="entry name" value="DnaJ domain"/>
    <property type="match status" value="1"/>
</dbReference>
<dbReference type="OrthoDB" id="1507364at2759"/>
<dbReference type="InterPro" id="IPR051100">
    <property type="entry name" value="DnaJ_subfamily_B/C"/>
</dbReference>
<keyword evidence="2" id="KW-0472">Membrane</keyword>
<dbReference type="EMBL" id="CP002501">
    <property type="protein sequence ID" value="AET40362.1"/>
    <property type="molecule type" value="Genomic_DNA"/>
</dbReference>
<dbReference type="FunCoup" id="I6NE70">
    <property type="interactions" value="192"/>
</dbReference>
<dbReference type="eggNOG" id="KOG0714">
    <property type="taxonomic scope" value="Eukaryota"/>
</dbReference>
<feature type="region of interest" description="Disordered" evidence="1">
    <location>
        <begin position="96"/>
        <end position="127"/>
    </location>
</feature>
<keyword evidence="5" id="KW-1185">Reference proteome</keyword>
<dbReference type="SUPFAM" id="SSF46565">
    <property type="entry name" value="Chaperone J-domain"/>
    <property type="match status" value="1"/>
</dbReference>
<proteinExistence type="predicted"/>
<organism evidence="4 5">
    <name type="scientific">Eremothecium cymbalariae (strain CBS 270.75 / DBVPG 7215 / KCTC 17166 / NRRL Y-17582)</name>
    <name type="common">Yeast</name>
    <dbReference type="NCBI Taxonomy" id="931890"/>
    <lineage>
        <taxon>Eukaryota</taxon>
        <taxon>Fungi</taxon>
        <taxon>Dikarya</taxon>
        <taxon>Ascomycota</taxon>
        <taxon>Saccharomycotina</taxon>
        <taxon>Saccharomycetes</taxon>
        <taxon>Saccharomycetales</taxon>
        <taxon>Saccharomycetaceae</taxon>
        <taxon>Eremothecium</taxon>
    </lineage>
</organism>
<evidence type="ECO:0000256" key="2">
    <source>
        <dbReference type="SAM" id="Phobius"/>
    </source>
</evidence>
<feature type="compositionally biased region" description="Gly residues" evidence="1">
    <location>
        <begin position="185"/>
        <end position="197"/>
    </location>
</feature>
<reference evidence="4 5" key="1">
    <citation type="journal article" date="2011" name="G3 (Bethesda)">
        <title>Genome evolution in the Eremothecium clade of the Saccharomyces complex revealed by comparative genomics.</title>
        <authorList>
            <person name="Wendland J."/>
            <person name="Walther A."/>
        </authorList>
    </citation>
    <scope>NUCLEOTIDE SEQUENCE [LARGE SCALE GENOMIC DNA]</scope>
    <source>
        <strain evidence="5">CBS 270.75 / DBVPG 7215 / KCTC 17166 / NRRL Y-17582</strain>
    </source>
</reference>
<dbReference type="PROSITE" id="PS00636">
    <property type="entry name" value="DNAJ_1"/>
    <property type="match status" value="1"/>
</dbReference>
<dbReference type="Proteomes" id="UP000006790">
    <property type="component" value="Chromosome 5"/>
</dbReference>
<dbReference type="STRING" id="931890.I6NE70"/>
<dbReference type="GO" id="GO:0005789">
    <property type="term" value="C:endoplasmic reticulum membrane"/>
    <property type="evidence" value="ECO:0007669"/>
    <property type="project" value="EnsemblFungi"/>
</dbReference>
<protein>
    <recommendedName>
        <fullName evidence="3">J domain-containing protein</fullName>
    </recommendedName>
</protein>
<dbReference type="InterPro" id="IPR018253">
    <property type="entry name" value="DnaJ_domain_CS"/>
</dbReference>
<dbReference type="SMART" id="SM00271">
    <property type="entry name" value="DnaJ"/>
    <property type="match status" value="1"/>
</dbReference>
<dbReference type="GeneID" id="11472114"/>
<dbReference type="GO" id="GO:0001671">
    <property type="term" value="F:ATPase activator activity"/>
    <property type="evidence" value="ECO:0007669"/>
    <property type="project" value="EnsemblFungi"/>
</dbReference>
<dbReference type="RefSeq" id="XP_003647179.1">
    <property type="nucleotide sequence ID" value="XM_003647131.1"/>
</dbReference>
<accession>I6NE70</accession>
<dbReference type="HOGENOM" id="CLU_1151958_0_0_1"/>
<name>I6NE70_ERECY</name>
<feature type="domain" description="J" evidence="3">
    <location>
        <begin position="24"/>
        <end position="88"/>
    </location>
</feature>
<gene>
    <name evidence="4" type="ordered locus">Ecym_5626</name>
</gene>
<dbReference type="GO" id="GO:0071218">
    <property type="term" value="P:cellular response to misfolded protein"/>
    <property type="evidence" value="ECO:0007669"/>
    <property type="project" value="TreeGrafter"/>
</dbReference>
<keyword evidence="2" id="KW-1133">Transmembrane helix</keyword>
<dbReference type="OMA" id="KDKHAFY"/>
<evidence type="ECO:0000259" key="3">
    <source>
        <dbReference type="PROSITE" id="PS50076"/>
    </source>
</evidence>
<dbReference type="CDD" id="cd06257">
    <property type="entry name" value="DnaJ"/>
    <property type="match status" value="1"/>
</dbReference>
<dbReference type="KEGG" id="erc:Ecym_5626"/>
<dbReference type="GO" id="GO:0036503">
    <property type="term" value="P:ERAD pathway"/>
    <property type="evidence" value="ECO:0007669"/>
    <property type="project" value="EnsemblFungi"/>
</dbReference>
<dbReference type="Pfam" id="PF00226">
    <property type="entry name" value="DnaJ"/>
    <property type="match status" value="1"/>
</dbReference>
<dbReference type="PANTHER" id="PTHR43908">
    <property type="entry name" value="AT29763P-RELATED"/>
    <property type="match status" value="1"/>
</dbReference>
<dbReference type="GO" id="GO:0030544">
    <property type="term" value="F:Hsp70 protein binding"/>
    <property type="evidence" value="ECO:0007669"/>
    <property type="project" value="TreeGrafter"/>
</dbReference>
<evidence type="ECO:0000313" key="4">
    <source>
        <dbReference type="EMBL" id="AET40362.1"/>
    </source>
</evidence>
<dbReference type="PRINTS" id="PR00625">
    <property type="entry name" value="JDOMAIN"/>
</dbReference>
<feature type="region of interest" description="Disordered" evidence="1">
    <location>
        <begin position="183"/>
        <end position="216"/>
    </location>
</feature>
<dbReference type="PANTHER" id="PTHR43908:SF3">
    <property type="entry name" value="AT29763P-RELATED"/>
    <property type="match status" value="1"/>
</dbReference>
<sequence>MSEKEYTEEQEKITYVILNKDKHSFYELLQIDKEASDSDVKKAYRKLAIKLHPDKNRHPRAAEAFKKINRAFEVLSDENKRKVYDQIGCDPDDRAAAQESYRRGGGSGQEGGSGFEPFPSEGMFFRGPGNGPEDIFDFLFRAGGGGGPFGMGGGGPFDNFGNSPFGGTTTFTFGGPSGFRVYSSGPGGQFQQHGGGFNSRAQDRSRRNNQGDATQGELQDPLQHVLFILLIVLVFLMFPSLSY</sequence>
<evidence type="ECO:0000313" key="5">
    <source>
        <dbReference type="Proteomes" id="UP000006790"/>
    </source>
</evidence>